<dbReference type="PANTHER" id="PTHR43317:SF1">
    <property type="entry name" value="THERMOSPERMINE SYNTHASE ACAULIS5"/>
    <property type="match status" value="1"/>
</dbReference>
<comment type="caution">
    <text evidence="2">The sequence shown here is derived from an EMBL/GenBank/DDBJ whole genome shotgun (WGS) entry which is preliminary data.</text>
</comment>
<evidence type="ECO:0000313" key="2">
    <source>
        <dbReference type="EMBL" id="MBB5204221.1"/>
    </source>
</evidence>
<keyword evidence="3" id="KW-1185">Reference proteome</keyword>
<evidence type="ECO:0000313" key="3">
    <source>
        <dbReference type="Proteomes" id="UP000554837"/>
    </source>
</evidence>
<dbReference type="PANTHER" id="PTHR43317">
    <property type="entry name" value="THERMOSPERMINE SYNTHASE ACAULIS5"/>
    <property type="match status" value="1"/>
</dbReference>
<dbReference type="RefSeq" id="WP_138856079.1">
    <property type="nucleotide sequence ID" value="NZ_CP040709.1"/>
</dbReference>
<dbReference type="GO" id="GO:0006596">
    <property type="term" value="P:polyamine biosynthetic process"/>
    <property type="evidence" value="ECO:0007669"/>
    <property type="project" value="UniProtKB-KW"/>
</dbReference>
<protein>
    <submittedName>
        <fullName evidence="2">Spermidine synthase</fullName>
    </submittedName>
</protein>
<dbReference type="AlphaFoldDB" id="A0A840S6K1"/>
<name>A0A840S6K1_9BURK</name>
<evidence type="ECO:0000256" key="1">
    <source>
        <dbReference type="ARBA" id="ARBA00023115"/>
    </source>
</evidence>
<dbReference type="Gene3D" id="3.40.50.150">
    <property type="entry name" value="Vaccinia Virus protein VP39"/>
    <property type="match status" value="1"/>
</dbReference>
<keyword evidence="1" id="KW-0620">Polyamine biosynthesis</keyword>
<dbReference type="EMBL" id="JACHHO010000002">
    <property type="protein sequence ID" value="MBB5204221.1"/>
    <property type="molecule type" value="Genomic_DNA"/>
</dbReference>
<dbReference type="OrthoDB" id="117774at2"/>
<gene>
    <name evidence="2" type="ORF">HNQ51_001535</name>
</gene>
<sequence length="256" mass="28224">MPKTNDLPEVTVSEYAGVRSLHLNSIWVQGSMRVSKPQKLELDYVQRMMAPLLWQAPERWREGRCVQLGLGAAALTKFCHQVLGRPTTAVELHPGVVMCCRQFFHLPDPGAGLEIVIEDAGTWVLRPEVQGQVDLLHIDLYDHDAAAPVLDDLAFYQACRGLLSAEGALAVNLFGRQSSFARSCGLLAEAFGANQVWRIAATKEGNTVVVATRESPLPDKEELQRRATTMEATLGLPAKRWLRGLKAWAQPSEASE</sequence>
<reference evidence="2 3" key="1">
    <citation type="submission" date="2020-08" db="EMBL/GenBank/DDBJ databases">
        <title>Genomic Encyclopedia of Type Strains, Phase IV (KMG-IV): sequencing the most valuable type-strain genomes for metagenomic binning, comparative biology and taxonomic classification.</title>
        <authorList>
            <person name="Goeker M."/>
        </authorList>
    </citation>
    <scope>NUCLEOTIDE SEQUENCE [LARGE SCALE GENOMIC DNA]</scope>
    <source>
        <strain evidence="2 3">DSM 23958</strain>
    </source>
</reference>
<dbReference type="SUPFAM" id="SSF53335">
    <property type="entry name" value="S-adenosyl-L-methionine-dependent methyltransferases"/>
    <property type="match status" value="1"/>
</dbReference>
<dbReference type="InterPro" id="IPR029063">
    <property type="entry name" value="SAM-dependent_MTases_sf"/>
</dbReference>
<dbReference type="Proteomes" id="UP000554837">
    <property type="component" value="Unassembled WGS sequence"/>
</dbReference>
<accession>A0A840S6K1</accession>
<organism evidence="2 3">
    <name type="scientific">Inhella inkyongensis</name>
    <dbReference type="NCBI Taxonomy" id="392593"/>
    <lineage>
        <taxon>Bacteria</taxon>
        <taxon>Pseudomonadati</taxon>
        <taxon>Pseudomonadota</taxon>
        <taxon>Betaproteobacteria</taxon>
        <taxon>Burkholderiales</taxon>
        <taxon>Sphaerotilaceae</taxon>
        <taxon>Inhella</taxon>
    </lineage>
</organism>
<proteinExistence type="predicted"/>